<sequence length="351" mass="37043">MSSPVQPRISATELRPPAEDASWLPEVNAAHVDLTNLLVGTRVPFRLSLPPNGIGFEPGESTGNLAEPIELPFRIGTSPGRWLVPAAALDGLSSALGVHGRIAGLTALQRNILLEVTLAPSLEALVKRLGEPLRLGPPDSTPDFPIKLCWTIDGSEVPLPAELHLSAAAALKLGKAFDTRAGLLNAVTGNLVQPVQIRAGTQQLSLAELASLRPGDVVMCEQSHACDPIAVLGNHLIAALRRSEAGLVFATGWQVLKPSWESSAMSKQETPSSEELEPLADLPVELVFEIGRAEFPLKELARMGEGTVLHASPSLSSPVNILANGRLVGKGELIRIGEGLGVRVVRLSTDG</sequence>
<dbReference type="NCBIfam" id="TIGR02551">
    <property type="entry name" value="SpaO_YscQ"/>
    <property type="match status" value="1"/>
</dbReference>
<dbReference type="Pfam" id="PF01052">
    <property type="entry name" value="FliMN_C"/>
    <property type="match status" value="1"/>
</dbReference>
<accession>A0A4R2C1A4</accession>
<evidence type="ECO:0000256" key="1">
    <source>
        <dbReference type="ARBA" id="ARBA00009226"/>
    </source>
</evidence>
<dbReference type="EMBL" id="SLVU01000002">
    <property type="protein sequence ID" value="TCN34011.1"/>
    <property type="molecule type" value="Genomic_DNA"/>
</dbReference>
<dbReference type="PRINTS" id="PR00956">
    <property type="entry name" value="FLGMOTORFLIN"/>
</dbReference>
<dbReference type="GO" id="GO:0003774">
    <property type="term" value="F:cytoskeletal motor activity"/>
    <property type="evidence" value="ECO:0007669"/>
    <property type="project" value="InterPro"/>
</dbReference>
<dbReference type="Proteomes" id="UP000295043">
    <property type="component" value="Unassembled WGS sequence"/>
</dbReference>
<dbReference type="Gene3D" id="2.30.330.10">
    <property type="entry name" value="SpoA-like"/>
    <property type="match status" value="2"/>
</dbReference>
<proteinExistence type="inferred from homology"/>
<dbReference type="RefSeq" id="WP_132073130.1">
    <property type="nucleotide sequence ID" value="NZ_SLVU01000002.1"/>
</dbReference>
<dbReference type="PANTHER" id="PTHR30034">
    <property type="entry name" value="FLAGELLAR MOTOR SWITCH PROTEIN FLIM"/>
    <property type="match status" value="1"/>
</dbReference>
<dbReference type="AlphaFoldDB" id="A0A4R2C1A4"/>
<dbReference type="InterPro" id="IPR001172">
    <property type="entry name" value="FliN_T3SS_HrcQb"/>
</dbReference>
<dbReference type="SUPFAM" id="SSF101801">
    <property type="entry name" value="Surface presentation of antigens (SPOA)"/>
    <property type="match status" value="1"/>
</dbReference>
<dbReference type="GO" id="GO:0071978">
    <property type="term" value="P:bacterial-type flagellum-dependent swarming motility"/>
    <property type="evidence" value="ECO:0007669"/>
    <property type="project" value="TreeGrafter"/>
</dbReference>
<dbReference type="GO" id="GO:0030254">
    <property type="term" value="P:protein secretion by the type III secretion system"/>
    <property type="evidence" value="ECO:0007669"/>
    <property type="project" value="InterPro"/>
</dbReference>
<dbReference type="PANTHER" id="PTHR30034:SF6">
    <property type="entry name" value="YOP PROTEINS TRANSLOCATION PROTEIN Q"/>
    <property type="match status" value="1"/>
</dbReference>
<dbReference type="InterPro" id="IPR036429">
    <property type="entry name" value="SpoA-like_sf"/>
</dbReference>
<comment type="similarity">
    <text evidence="1">Belongs to the FliN/MopA/SpaO family.</text>
</comment>
<evidence type="ECO:0000313" key="4">
    <source>
        <dbReference type="Proteomes" id="UP000295043"/>
    </source>
</evidence>
<reference evidence="3 4" key="1">
    <citation type="submission" date="2019-03" db="EMBL/GenBank/DDBJ databases">
        <title>Genomic Encyclopedia of Type Strains, Phase IV (KMG-V): Genome sequencing to study the core and pangenomes of soil and plant-associated prokaryotes.</title>
        <authorList>
            <person name="Whitman W."/>
        </authorList>
    </citation>
    <scope>NUCLEOTIDE SEQUENCE [LARGE SCALE GENOMIC DNA]</scope>
    <source>
        <strain evidence="3 4">23C40</strain>
    </source>
</reference>
<gene>
    <name evidence="3" type="ORF">EV184_102322</name>
</gene>
<dbReference type="InterPro" id="IPR013385">
    <property type="entry name" value="T3SS_SpaO/YscQ/SpaO"/>
</dbReference>
<evidence type="ECO:0000313" key="3">
    <source>
        <dbReference type="EMBL" id="TCN34011.1"/>
    </source>
</evidence>
<name>A0A4R2C1A4_9HYPH</name>
<comment type="caution">
    <text evidence="3">The sequence shown here is derived from an EMBL/GenBank/DDBJ whole genome shotgun (WGS) entry which is preliminary data.</text>
</comment>
<protein>
    <submittedName>
        <fullName evidence="3">Type III secretion protein Q</fullName>
    </submittedName>
</protein>
<dbReference type="GO" id="GO:0050918">
    <property type="term" value="P:positive chemotaxis"/>
    <property type="evidence" value="ECO:0007669"/>
    <property type="project" value="TreeGrafter"/>
</dbReference>
<evidence type="ECO:0000259" key="2">
    <source>
        <dbReference type="Pfam" id="PF01052"/>
    </source>
</evidence>
<dbReference type="GO" id="GO:0009425">
    <property type="term" value="C:bacterial-type flagellum basal body"/>
    <property type="evidence" value="ECO:0007669"/>
    <property type="project" value="InterPro"/>
</dbReference>
<dbReference type="InterPro" id="IPR001543">
    <property type="entry name" value="FliN-like_C"/>
</dbReference>
<feature type="domain" description="Flagellar motor switch protein FliN-like C-terminal" evidence="2">
    <location>
        <begin position="279"/>
        <end position="346"/>
    </location>
</feature>
<organism evidence="3 4">
    <name type="scientific">Sinorhizobium americanum</name>
    <dbReference type="NCBI Taxonomy" id="194963"/>
    <lineage>
        <taxon>Bacteria</taxon>
        <taxon>Pseudomonadati</taxon>
        <taxon>Pseudomonadota</taxon>
        <taxon>Alphaproteobacteria</taxon>
        <taxon>Hyphomicrobiales</taxon>
        <taxon>Rhizobiaceae</taxon>
        <taxon>Sinorhizobium/Ensifer group</taxon>
        <taxon>Sinorhizobium</taxon>
    </lineage>
</organism>